<sequence>MELLAVVSAAVPHAVHLLGHSECSATFTVWARESISPGLQMARQLSIRCVRRNLPLYRWEQVANSADEDVVGGVARKRSATSSGWQGQFCGTLTPAFLLGAVFIPALAGQRYFQLAATPKEYGFEGLQHAEDAGGGGSELISRRLQLEAVLPDMPVQETLLLSSVSSRAAPSLGALSRPRCDGSRRADFVFEYGLGGIVSSGF</sequence>
<organism evidence="1 2">
    <name type="scientific">Symbiodinium microadriaticum</name>
    <name type="common">Dinoflagellate</name>
    <name type="synonym">Zooxanthella microadriatica</name>
    <dbReference type="NCBI Taxonomy" id="2951"/>
    <lineage>
        <taxon>Eukaryota</taxon>
        <taxon>Sar</taxon>
        <taxon>Alveolata</taxon>
        <taxon>Dinophyceae</taxon>
        <taxon>Suessiales</taxon>
        <taxon>Symbiodiniaceae</taxon>
        <taxon>Symbiodinium</taxon>
    </lineage>
</organism>
<proteinExistence type="predicted"/>
<evidence type="ECO:0000313" key="2">
    <source>
        <dbReference type="Proteomes" id="UP000186817"/>
    </source>
</evidence>
<dbReference type="EMBL" id="LSRX01000490">
    <property type="protein sequence ID" value="OLP95806.1"/>
    <property type="molecule type" value="Genomic_DNA"/>
</dbReference>
<accession>A0A1Q9DKU3</accession>
<dbReference type="Proteomes" id="UP000186817">
    <property type="component" value="Unassembled WGS sequence"/>
</dbReference>
<keyword evidence="2" id="KW-1185">Reference proteome</keyword>
<name>A0A1Q9DKU3_SYMMI</name>
<dbReference type="AlphaFoldDB" id="A0A1Q9DKU3"/>
<protein>
    <submittedName>
        <fullName evidence="1">Uncharacterized protein</fullName>
    </submittedName>
</protein>
<reference evidence="1 2" key="1">
    <citation type="submission" date="2016-02" db="EMBL/GenBank/DDBJ databases">
        <title>Genome analysis of coral dinoflagellate symbionts highlights evolutionary adaptations to a symbiotic lifestyle.</title>
        <authorList>
            <person name="Aranda M."/>
            <person name="Li Y."/>
            <person name="Liew Y.J."/>
            <person name="Baumgarten S."/>
            <person name="Simakov O."/>
            <person name="Wilson M."/>
            <person name="Piel J."/>
            <person name="Ashoor H."/>
            <person name="Bougouffa S."/>
            <person name="Bajic V.B."/>
            <person name="Ryu T."/>
            <person name="Ravasi T."/>
            <person name="Bayer T."/>
            <person name="Micklem G."/>
            <person name="Kim H."/>
            <person name="Bhak J."/>
            <person name="Lajeunesse T.C."/>
            <person name="Voolstra C.R."/>
        </authorList>
    </citation>
    <scope>NUCLEOTIDE SEQUENCE [LARGE SCALE GENOMIC DNA]</scope>
    <source>
        <strain evidence="1 2">CCMP2467</strain>
    </source>
</reference>
<comment type="caution">
    <text evidence="1">The sequence shown here is derived from an EMBL/GenBank/DDBJ whole genome shotgun (WGS) entry which is preliminary data.</text>
</comment>
<gene>
    <name evidence="1" type="ORF">AK812_SmicGene22054</name>
</gene>
<evidence type="ECO:0000313" key="1">
    <source>
        <dbReference type="EMBL" id="OLP95806.1"/>
    </source>
</evidence>